<dbReference type="OrthoDB" id="5967130at2759"/>
<dbReference type="InterPro" id="IPR050516">
    <property type="entry name" value="Olfactory_GPCR"/>
</dbReference>
<dbReference type="InterPro" id="IPR000725">
    <property type="entry name" value="Olfact_rcpt"/>
</dbReference>
<dbReference type="PROSITE" id="PS00237">
    <property type="entry name" value="G_PROTEIN_RECEP_F1_1"/>
    <property type="match status" value="1"/>
</dbReference>
<dbReference type="PRINTS" id="PR00237">
    <property type="entry name" value="GPCRRHODOPSN"/>
</dbReference>
<evidence type="ECO:0000256" key="7">
    <source>
        <dbReference type="ARBA" id="ARBA00023040"/>
    </source>
</evidence>
<dbReference type="GO" id="GO:0004930">
    <property type="term" value="F:G protein-coupled receptor activity"/>
    <property type="evidence" value="ECO:0007669"/>
    <property type="project" value="UniProtKB-KW"/>
</dbReference>
<keyword evidence="9 11" id="KW-0675">Receptor</keyword>
<feature type="transmembrane region" description="Helical" evidence="12">
    <location>
        <begin position="99"/>
        <end position="120"/>
    </location>
</feature>
<evidence type="ECO:0000313" key="14">
    <source>
        <dbReference type="EMBL" id="NXI53796.1"/>
    </source>
</evidence>
<comment type="caution">
    <text evidence="14">The sequence shown here is derived from an EMBL/GenBank/DDBJ whole genome shotgun (WGS) entry which is preliminary data.</text>
</comment>
<dbReference type="Proteomes" id="UP000579406">
    <property type="component" value="Unassembled WGS sequence"/>
</dbReference>
<feature type="transmembrane region" description="Helical" evidence="12">
    <location>
        <begin position="206"/>
        <end position="226"/>
    </location>
</feature>
<dbReference type="SUPFAM" id="SSF81321">
    <property type="entry name" value="Family A G protein-coupled receptor-like"/>
    <property type="match status" value="1"/>
</dbReference>
<feature type="non-terminal residue" evidence="14">
    <location>
        <position position="1"/>
    </location>
</feature>
<name>A0A7K9U139_9AVES</name>
<accession>A0A7K9U139</accession>
<evidence type="ECO:0000256" key="6">
    <source>
        <dbReference type="ARBA" id="ARBA00022989"/>
    </source>
</evidence>
<evidence type="ECO:0000256" key="3">
    <source>
        <dbReference type="ARBA" id="ARBA00022606"/>
    </source>
</evidence>
<dbReference type="PANTHER" id="PTHR26452">
    <property type="entry name" value="OLFACTORY RECEPTOR"/>
    <property type="match status" value="1"/>
</dbReference>
<dbReference type="Pfam" id="PF13853">
    <property type="entry name" value="7tm_4"/>
    <property type="match status" value="1"/>
</dbReference>
<keyword evidence="8 12" id="KW-0472">Membrane</keyword>
<keyword evidence="10 11" id="KW-0807">Transducer</keyword>
<evidence type="ECO:0000256" key="8">
    <source>
        <dbReference type="ARBA" id="ARBA00023136"/>
    </source>
</evidence>
<evidence type="ECO:0000256" key="11">
    <source>
        <dbReference type="RuleBase" id="RU000688"/>
    </source>
</evidence>
<keyword evidence="4 11" id="KW-0812">Transmembrane</keyword>
<protein>
    <recommendedName>
        <fullName evidence="12">Olfactory receptor</fullName>
    </recommendedName>
</protein>
<dbReference type="PRINTS" id="PR00245">
    <property type="entry name" value="OLFACTORYR"/>
</dbReference>
<keyword evidence="3 12" id="KW-0716">Sensory transduction</keyword>
<dbReference type="AlphaFoldDB" id="A0A7K9U139"/>
<evidence type="ECO:0000256" key="2">
    <source>
        <dbReference type="ARBA" id="ARBA00022475"/>
    </source>
</evidence>
<dbReference type="InterPro" id="IPR000276">
    <property type="entry name" value="GPCR_Rhodpsn"/>
</dbReference>
<feature type="transmembrane region" description="Helical" evidence="12">
    <location>
        <begin position="238"/>
        <end position="256"/>
    </location>
</feature>
<comment type="similarity">
    <text evidence="11">Belongs to the G-protein coupled receptor 1 family.</text>
</comment>
<evidence type="ECO:0000256" key="4">
    <source>
        <dbReference type="ARBA" id="ARBA00022692"/>
    </source>
</evidence>
<feature type="transmembrane region" description="Helical" evidence="12">
    <location>
        <begin position="63"/>
        <end position="87"/>
    </location>
</feature>
<gene>
    <name evidence="14" type="primary">Or12d2</name>
    <name evidence="14" type="ORF">CHLAEN_R01335</name>
</gene>
<sequence>LAMLNQTKVSEFMLLGLTDAQGLKHFFFFLFLLLYLASLLGNGVIVTVVILEPRLHTPMYFLLGNLSCLDIFYSTVTVPKMLAGFLFGHQPISFGGCMAQLHFFHFLGSTEVLLLSAMAYDRYVAICNPLRYTIVMSPQSCLLLAVASWSTGFVHATMHSVMTSQLRFCGHNHIHHFFCDIKPLLNLACGSTSLNMTLLNTVTTSIALSPFILIVLSYLYIVSFVFQKVQTKEGRWKAFSTCVSHLTIVALLYVPVLFNYTPPSSGGSSKRDVQVTLMYSAVTPALNPLIYTLRNQEVRSALKKILERKL</sequence>
<proteinExistence type="inferred from homology"/>
<dbReference type="PROSITE" id="PS50262">
    <property type="entry name" value="G_PROTEIN_RECEP_F1_2"/>
    <property type="match status" value="1"/>
</dbReference>
<dbReference type="InterPro" id="IPR017452">
    <property type="entry name" value="GPCR_Rhodpsn_7TM"/>
</dbReference>
<feature type="transmembrane region" description="Helical" evidence="12">
    <location>
        <begin position="276"/>
        <end position="293"/>
    </location>
</feature>
<comment type="subcellular location">
    <subcellularLocation>
        <location evidence="1 12">Cell membrane</location>
        <topology evidence="1 12">Multi-pass membrane protein</topology>
    </subcellularLocation>
</comment>
<organism evidence="14 15">
    <name type="scientific">Chloroceryle aenea</name>
    <name type="common">American pygmy kingfisher</name>
    <dbReference type="NCBI Taxonomy" id="176938"/>
    <lineage>
        <taxon>Eukaryota</taxon>
        <taxon>Metazoa</taxon>
        <taxon>Chordata</taxon>
        <taxon>Craniata</taxon>
        <taxon>Vertebrata</taxon>
        <taxon>Euteleostomi</taxon>
        <taxon>Archelosauria</taxon>
        <taxon>Archosauria</taxon>
        <taxon>Dinosauria</taxon>
        <taxon>Saurischia</taxon>
        <taxon>Theropoda</taxon>
        <taxon>Coelurosauria</taxon>
        <taxon>Aves</taxon>
        <taxon>Neognathae</taxon>
        <taxon>Neoaves</taxon>
        <taxon>Telluraves</taxon>
        <taxon>Coraciimorphae</taxon>
        <taxon>Coraciiformes</taxon>
        <taxon>Cerylidae</taxon>
        <taxon>Chloroceryle</taxon>
    </lineage>
</organism>
<evidence type="ECO:0000313" key="15">
    <source>
        <dbReference type="Proteomes" id="UP000579406"/>
    </source>
</evidence>
<dbReference type="EMBL" id="VWZY01005814">
    <property type="protein sequence ID" value="NXI53796.1"/>
    <property type="molecule type" value="Genomic_DNA"/>
</dbReference>
<dbReference type="CDD" id="cd15915">
    <property type="entry name" value="7tmA_OR12D-like"/>
    <property type="match status" value="1"/>
</dbReference>
<feature type="transmembrane region" description="Helical" evidence="12">
    <location>
        <begin position="26"/>
        <end position="51"/>
    </location>
</feature>
<evidence type="ECO:0000256" key="12">
    <source>
        <dbReference type="RuleBase" id="RU363047"/>
    </source>
</evidence>
<keyword evidence="6 12" id="KW-1133">Transmembrane helix</keyword>
<keyword evidence="2 12" id="KW-1003">Cell membrane</keyword>
<dbReference type="GO" id="GO:0004984">
    <property type="term" value="F:olfactory receptor activity"/>
    <property type="evidence" value="ECO:0007669"/>
    <property type="project" value="InterPro"/>
</dbReference>
<evidence type="ECO:0000256" key="1">
    <source>
        <dbReference type="ARBA" id="ARBA00004651"/>
    </source>
</evidence>
<keyword evidence="15" id="KW-1185">Reference proteome</keyword>
<evidence type="ECO:0000259" key="13">
    <source>
        <dbReference type="PROSITE" id="PS50262"/>
    </source>
</evidence>
<dbReference type="GO" id="GO:0005886">
    <property type="term" value="C:plasma membrane"/>
    <property type="evidence" value="ECO:0007669"/>
    <property type="project" value="UniProtKB-SubCell"/>
</dbReference>
<feature type="domain" description="G-protein coupled receptors family 1 profile" evidence="13">
    <location>
        <begin position="41"/>
        <end position="291"/>
    </location>
</feature>
<reference evidence="14 15" key="1">
    <citation type="submission" date="2019-09" db="EMBL/GenBank/DDBJ databases">
        <title>Bird 10,000 Genomes (B10K) Project - Family phase.</title>
        <authorList>
            <person name="Zhang G."/>
        </authorList>
    </citation>
    <scope>NUCLEOTIDE SEQUENCE [LARGE SCALE GENOMIC DNA]</scope>
    <source>
        <strain evidence="14">B10K-DU-001-61</strain>
        <tissue evidence="14">Muscle</tissue>
    </source>
</reference>
<keyword evidence="5 12" id="KW-0552">Olfaction</keyword>
<dbReference type="FunFam" id="1.20.1070.10:FF:000001">
    <property type="entry name" value="Olfactory receptor"/>
    <property type="match status" value="1"/>
</dbReference>
<feature type="non-terminal residue" evidence="14">
    <location>
        <position position="310"/>
    </location>
</feature>
<keyword evidence="7 11" id="KW-0297">G-protein coupled receptor</keyword>
<dbReference type="Gene3D" id="1.20.1070.10">
    <property type="entry name" value="Rhodopsin 7-helix transmembrane proteins"/>
    <property type="match status" value="1"/>
</dbReference>
<evidence type="ECO:0000256" key="5">
    <source>
        <dbReference type="ARBA" id="ARBA00022725"/>
    </source>
</evidence>
<feature type="transmembrane region" description="Helical" evidence="12">
    <location>
        <begin position="141"/>
        <end position="158"/>
    </location>
</feature>
<evidence type="ECO:0000256" key="10">
    <source>
        <dbReference type="ARBA" id="ARBA00023224"/>
    </source>
</evidence>
<evidence type="ECO:0000256" key="9">
    <source>
        <dbReference type="ARBA" id="ARBA00023170"/>
    </source>
</evidence>